<keyword evidence="4" id="KW-1185">Reference proteome</keyword>
<dbReference type="Proteomes" id="UP000320421">
    <property type="component" value="Chromosome"/>
</dbReference>
<dbReference type="AlphaFoldDB" id="A0A517PVR3"/>
<sequence precursor="true">MKTNTIFRSRFSICAGAGGILLSLLAVSLQSPALGQNNSKAGGQNDKKMSMECPMMTGLKGISLTADSPPLLMARASELKLTDEQQQKLRAITQEAQSKAAEVLTEDQRSMLGKSSGKAMSMMEIAMMRAKKMDDSESGMMCPMCKKKMEGMMKGKMKKNTKEPNGKTKTQ</sequence>
<evidence type="ECO:0000256" key="2">
    <source>
        <dbReference type="SAM" id="SignalP"/>
    </source>
</evidence>
<feature type="signal peptide" evidence="2">
    <location>
        <begin position="1"/>
        <end position="35"/>
    </location>
</feature>
<feature type="compositionally biased region" description="Basic and acidic residues" evidence="1">
    <location>
        <begin position="160"/>
        <end position="171"/>
    </location>
</feature>
<feature type="chain" id="PRO_5022123372" description="Secreted protein" evidence="2">
    <location>
        <begin position="36"/>
        <end position="171"/>
    </location>
</feature>
<organism evidence="3 4">
    <name type="scientific">Gimesia chilikensis</name>
    <dbReference type="NCBI Taxonomy" id="2605989"/>
    <lineage>
        <taxon>Bacteria</taxon>
        <taxon>Pseudomonadati</taxon>
        <taxon>Planctomycetota</taxon>
        <taxon>Planctomycetia</taxon>
        <taxon>Planctomycetales</taxon>
        <taxon>Planctomycetaceae</taxon>
        <taxon>Gimesia</taxon>
    </lineage>
</organism>
<evidence type="ECO:0000256" key="1">
    <source>
        <dbReference type="SAM" id="MobiDB-lite"/>
    </source>
</evidence>
<reference evidence="3 4" key="1">
    <citation type="submission" date="2019-02" db="EMBL/GenBank/DDBJ databases">
        <title>Deep-cultivation of Planctomycetes and their phenomic and genomic characterization uncovers novel biology.</title>
        <authorList>
            <person name="Wiegand S."/>
            <person name="Jogler M."/>
            <person name="Boedeker C."/>
            <person name="Pinto D."/>
            <person name="Vollmers J."/>
            <person name="Rivas-Marin E."/>
            <person name="Kohn T."/>
            <person name="Peeters S.H."/>
            <person name="Heuer A."/>
            <person name="Rast P."/>
            <person name="Oberbeckmann S."/>
            <person name="Bunk B."/>
            <person name="Jeske O."/>
            <person name="Meyerdierks A."/>
            <person name="Storesund J.E."/>
            <person name="Kallscheuer N."/>
            <person name="Luecker S."/>
            <person name="Lage O.M."/>
            <person name="Pohl T."/>
            <person name="Merkel B.J."/>
            <person name="Hornburger P."/>
            <person name="Mueller R.-W."/>
            <person name="Bruemmer F."/>
            <person name="Labrenz M."/>
            <person name="Spormann A.M."/>
            <person name="Op den Camp H."/>
            <person name="Overmann J."/>
            <person name="Amann R."/>
            <person name="Jetten M.S.M."/>
            <person name="Mascher T."/>
            <person name="Medema M.H."/>
            <person name="Devos D.P."/>
            <person name="Kaster A.-K."/>
            <person name="Ovreas L."/>
            <person name="Rohde M."/>
            <person name="Galperin M.Y."/>
            <person name="Jogler C."/>
        </authorList>
    </citation>
    <scope>NUCLEOTIDE SEQUENCE [LARGE SCALE GENOMIC DNA]</scope>
    <source>
        <strain evidence="3 4">HG66A1</strain>
    </source>
</reference>
<name>A0A517PVR3_9PLAN</name>
<keyword evidence="2" id="KW-0732">Signal</keyword>
<proteinExistence type="predicted"/>
<evidence type="ECO:0000313" key="3">
    <source>
        <dbReference type="EMBL" id="QDT23461.1"/>
    </source>
</evidence>
<evidence type="ECO:0000313" key="4">
    <source>
        <dbReference type="Proteomes" id="UP000320421"/>
    </source>
</evidence>
<protein>
    <recommendedName>
        <fullName evidence="5">Secreted protein</fullName>
    </recommendedName>
</protein>
<dbReference type="OrthoDB" id="290424at2"/>
<dbReference type="RefSeq" id="WP_145190906.1">
    <property type="nucleotide sequence ID" value="NZ_CP036266.1"/>
</dbReference>
<accession>A0A517PVR3</accession>
<dbReference type="EMBL" id="CP036266">
    <property type="protein sequence ID" value="QDT23461.1"/>
    <property type="molecule type" value="Genomic_DNA"/>
</dbReference>
<feature type="region of interest" description="Disordered" evidence="1">
    <location>
        <begin position="150"/>
        <end position="171"/>
    </location>
</feature>
<gene>
    <name evidence="3" type="ORF">HG66A1_52800</name>
</gene>
<evidence type="ECO:0008006" key="5">
    <source>
        <dbReference type="Google" id="ProtNLM"/>
    </source>
</evidence>